<gene>
    <name evidence="2" type="ORF">NDU88_007747</name>
</gene>
<evidence type="ECO:0000313" key="3">
    <source>
        <dbReference type="Proteomes" id="UP001066276"/>
    </source>
</evidence>
<dbReference type="EMBL" id="JANPWB010000003">
    <property type="protein sequence ID" value="KAJ1203966.1"/>
    <property type="molecule type" value="Genomic_DNA"/>
</dbReference>
<dbReference type="AlphaFoldDB" id="A0AAV7VUJ1"/>
<dbReference type="Proteomes" id="UP001066276">
    <property type="component" value="Chromosome 2_1"/>
</dbReference>
<evidence type="ECO:0000313" key="2">
    <source>
        <dbReference type="EMBL" id="KAJ1203966.1"/>
    </source>
</evidence>
<accession>A0AAV7VUJ1</accession>
<feature type="compositionally biased region" description="Basic and acidic residues" evidence="1">
    <location>
        <begin position="20"/>
        <end position="32"/>
    </location>
</feature>
<name>A0AAV7VUJ1_PLEWA</name>
<organism evidence="2 3">
    <name type="scientific">Pleurodeles waltl</name>
    <name type="common">Iberian ribbed newt</name>
    <dbReference type="NCBI Taxonomy" id="8319"/>
    <lineage>
        <taxon>Eukaryota</taxon>
        <taxon>Metazoa</taxon>
        <taxon>Chordata</taxon>
        <taxon>Craniata</taxon>
        <taxon>Vertebrata</taxon>
        <taxon>Euteleostomi</taxon>
        <taxon>Amphibia</taxon>
        <taxon>Batrachia</taxon>
        <taxon>Caudata</taxon>
        <taxon>Salamandroidea</taxon>
        <taxon>Salamandridae</taxon>
        <taxon>Pleurodelinae</taxon>
        <taxon>Pleurodeles</taxon>
    </lineage>
</organism>
<proteinExistence type="predicted"/>
<reference evidence="2" key="1">
    <citation type="journal article" date="2022" name="bioRxiv">
        <title>Sequencing and chromosome-scale assembly of the giantPleurodeles waltlgenome.</title>
        <authorList>
            <person name="Brown T."/>
            <person name="Elewa A."/>
            <person name="Iarovenko S."/>
            <person name="Subramanian E."/>
            <person name="Araus A.J."/>
            <person name="Petzold A."/>
            <person name="Susuki M."/>
            <person name="Suzuki K.-i.T."/>
            <person name="Hayashi T."/>
            <person name="Toyoda A."/>
            <person name="Oliveira C."/>
            <person name="Osipova E."/>
            <person name="Leigh N.D."/>
            <person name="Simon A."/>
            <person name="Yun M.H."/>
        </authorList>
    </citation>
    <scope>NUCLEOTIDE SEQUENCE</scope>
    <source>
        <strain evidence="2">20211129_DDA</strain>
        <tissue evidence="2">Liver</tissue>
    </source>
</reference>
<feature type="region of interest" description="Disordered" evidence="1">
    <location>
        <begin position="1"/>
        <end position="32"/>
    </location>
</feature>
<comment type="caution">
    <text evidence="2">The sequence shown here is derived from an EMBL/GenBank/DDBJ whole genome shotgun (WGS) entry which is preliminary data.</text>
</comment>
<evidence type="ECO:0000256" key="1">
    <source>
        <dbReference type="SAM" id="MobiDB-lite"/>
    </source>
</evidence>
<keyword evidence="3" id="KW-1185">Reference proteome</keyword>
<protein>
    <submittedName>
        <fullName evidence="2">Uncharacterized protein</fullName>
    </submittedName>
</protein>
<sequence>MRPLPRCSTAARASRPVKRSRAERGSRHLPMEEEGKLGELKVDLVLIRQDLTEDIVKLHKERGVKLQCLVSLLEARAEDAEERSTRNNMRAVDILRE</sequence>